<dbReference type="InterPro" id="IPR017871">
    <property type="entry name" value="ABC_transporter-like_CS"/>
</dbReference>
<keyword evidence="11" id="KW-0653">Protein transport</keyword>
<dbReference type="InterPro" id="IPR013563">
    <property type="entry name" value="Oligopep_ABC_C"/>
</dbReference>
<comment type="subunit">
    <text evidence="2">The complex is composed of two ATP-binding proteins (GsiA), two transmembrane proteins (GsiC and GsiD) and a solute-binding protein (GsiB).</text>
</comment>
<evidence type="ECO:0000256" key="19">
    <source>
        <dbReference type="ARBA" id="ARBA00047640"/>
    </source>
</evidence>
<reference evidence="21" key="2">
    <citation type="submission" date="2020-09" db="EMBL/GenBank/DDBJ databases">
        <authorList>
            <person name="Sun Q."/>
            <person name="Zhou Y."/>
        </authorList>
    </citation>
    <scope>NUCLEOTIDE SEQUENCE</scope>
    <source>
        <strain evidence="21">CGMCC 1.15082</strain>
    </source>
</reference>
<dbReference type="PROSITE" id="PS50893">
    <property type="entry name" value="ABC_TRANSPORTER_2"/>
    <property type="match status" value="2"/>
</dbReference>
<evidence type="ECO:0000256" key="9">
    <source>
        <dbReference type="ARBA" id="ARBA00022840"/>
    </source>
</evidence>
<evidence type="ECO:0000256" key="1">
    <source>
        <dbReference type="ARBA" id="ARBA00004417"/>
    </source>
</evidence>
<keyword evidence="3" id="KW-0813">Transport</keyword>
<dbReference type="GO" id="GO:0016887">
    <property type="term" value="F:ATP hydrolysis activity"/>
    <property type="evidence" value="ECO:0007669"/>
    <property type="project" value="InterPro"/>
</dbReference>
<evidence type="ECO:0000256" key="16">
    <source>
        <dbReference type="ARBA" id="ARBA00038416"/>
    </source>
</evidence>
<evidence type="ECO:0000256" key="8">
    <source>
        <dbReference type="ARBA" id="ARBA00022801"/>
    </source>
</evidence>
<keyword evidence="13" id="KW-0472">Membrane</keyword>
<evidence type="ECO:0000256" key="4">
    <source>
        <dbReference type="ARBA" id="ARBA00022475"/>
    </source>
</evidence>
<keyword evidence="12" id="KW-1278">Translocase</keyword>
<gene>
    <name evidence="21" type="ORF">GCM10011491_35430</name>
</gene>
<keyword evidence="5" id="KW-0997">Cell inner membrane</keyword>
<evidence type="ECO:0000259" key="20">
    <source>
        <dbReference type="PROSITE" id="PS50893"/>
    </source>
</evidence>
<dbReference type="PANTHER" id="PTHR43776">
    <property type="entry name" value="TRANSPORT ATP-BINDING PROTEIN"/>
    <property type="match status" value="1"/>
</dbReference>
<reference evidence="21" key="1">
    <citation type="journal article" date="2014" name="Int. J. Syst. Evol. Microbiol.">
        <title>Complete genome sequence of Corynebacterium casei LMG S-19264T (=DSM 44701T), isolated from a smear-ripened cheese.</title>
        <authorList>
            <consortium name="US DOE Joint Genome Institute (JGI-PGF)"/>
            <person name="Walter F."/>
            <person name="Albersmeier A."/>
            <person name="Kalinowski J."/>
            <person name="Ruckert C."/>
        </authorList>
    </citation>
    <scope>NUCLEOTIDE SEQUENCE</scope>
    <source>
        <strain evidence="21">CGMCC 1.15082</strain>
    </source>
</reference>
<dbReference type="FunFam" id="3.40.50.300:FF:000016">
    <property type="entry name" value="Oligopeptide ABC transporter ATP-binding component"/>
    <property type="match status" value="2"/>
</dbReference>
<evidence type="ECO:0000313" key="21">
    <source>
        <dbReference type="EMBL" id="GGB04222.1"/>
    </source>
</evidence>
<evidence type="ECO:0000256" key="11">
    <source>
        <dbReference type="ARBA" id="ARBA00022927"/>
    </source>
</evidence>
<protein>
    <recommendedName>
        <fullName evidence="18">Glutathione import ATP-binding protein GsiA</fullName>
        <ecNumber evidence="17">7.4.2.10</ecNumber>
    </recommendedName>
</protein>
<evidence type="ECO:0000256" key="3">
    <source>
        <dbReference type="ARBA" id="ARBA00022448"/>
    </source>
</evidence>
<evidence type="ECO:0000256" key="17">
    <source>
        <dbReference type="ARBA" id="ARBA00039050"/>
    </source>
</evidence>
<evidence type="ECO:0000256" key="15">
    <source>
        <dbReference type="ARBA" id="ARBA00037530"/>
    </source>
</evidence>
<dbReference type="GO" id="GO:0015031">
    <property type="term" value="P:protein transport"/>
    <property type="evidence" value="ECO:0007669"/>
    <property type="project" value="UniProtKB-KW"/>
</dbReference>
<feature type="domain" description="ABC transporter" evidence="20">
    <location>
        <begin position="301"/>
        <end position="551"/>
    </location>
</feature>
<dbReference type="Proteomes" id="UP000646478">
    <property type="component" value="Unassembled WGS sequence"/>
</dbReference>
<dbReference type="GO" id="GO:0055085">
    <property type="term" value="P:transmembrane transport"/>
    <property type="evidence" value="ECO:0007669"/>
    <property type="project" value="UniProtKB-ARBA"/>
</dbReference>
<name>A0A916SKA6_9HYPH</name>
<dbReference type="NCBIfam" id="NF007739">
    <property type="entry name" value="PRK10419.1"/>
    <property type="match status" value="2"/>
</dbReference>
<feature type="domain" description="ABC transporter" evidence="20">
    <location>
        <begin position="6"/>
        <end position="255"/>
    </location>
</feature>
<dbReference type="InterPro" id="IPR027417">
    <property type="entry name" value="P-loop_NTPase"/>
</dbReference>
<dbReference type="PANTHER" id="PTHR43776:SF15">
    <property type="entry name" value="GLUTATHIONE IMPORT ATP-BINDING PROTEIN GSIA"/>
    <property type="match status" value="1"/>
</dbReference>
<evidence type="ECO:0000256" key="6">
    <source>
        <dbReference type="ARBA" id="ARBA00022737"/>
    </source>
</evidence>
<keyword evidence="6" id="KW-0677">Repeat</keyword>
<dbReference type="InterPro" id="IPR003593">
    <property type="entry name" value="AAA+_ATPase"/>
</dbReference>
<evidence type="ECO:0000256" key="2">
    <source>
        <dbReference type="ARBA" id="ARBA00011469"/>
    </source>
</evidence>
<accession>A0A916SKA6</accession>
<keyword evidence="7" id="KW-0547">Nucleotide-binding</keyword>
<dbReference type="CDD" id="cd03257">
    <property type="entry name" value="ABC_NikE_OppD_transporters"/>
    <property type="match status" value="2"/>
</dbReference>
<dbReference type="Pfam" id="PF00005">
    <property type="entry name" value="ABC_tran"/>
    <property type="match status" value="2"/>
</dbReference>
<dbReference type="Pfam" id="PF08352">
    <property type="entry name" value="oligo_HPY"/>
    <property type="match status" value="2"/>
</dbReference>
<evidence type="ECO:0000256" key="5">
    <source>
        <dbReference type="ARBA" id="ARBA00022519"/>
    </source>
</evidence>
<evidence type="ECO:0000256" key="7">
    <source>
        <dbReference type="ARBA" id="ARBA00022741"/>
    </source>
</evidence>
<comment type="catalytic activity">
    <reaction evidence="19">
        <text>glutathione(out) + ATP + H2O = glutathione(in) + ADP + phosphate + H(+)</text>
        <dbReference type="Rhea" id="RHEA:29791"/>
        <dbReference type="ChEBI" id="CHEBI:15377"/>
        <dbReference type="ChEBI" id="CHEBI:15378"/>
        <dbReference type="ChEBI" id="CHEBI:30616"/>
        <dbReference type="ChEBI" id="CHEBI:43474"/>
        <dbReference type="ChEBI" id="CHEBI:57925"/>
        <dbReference type="ChEBI" id="CHEBI:456216"/>
        <dbReference type="EC" id="7.4.2.10"/>
    </reaction>
</comment>
<dbReference type="SMART" id="SM00382">
    <property type="entry name" value="AAA"/>
    <property type="match status" value="2"/>
</dbReference>
<keyword evidence="10" id="KW-0571">Peptide transport</keyword>
<keyword evidence="22" id="KW-1185">Reference proteome</keyword>
<dbReference type="PROSITE" id="PS00211">
    <property type="entry name" value="ABC_TRANSPORTER_1"/>
    <property type="match status" value="2"/>
</dbReference>
<evidence type="ECO:0000256" key="13">
    <source>
        <dbReference type="ARBA" id="ARBA00023136"/>
    </source>
</evidence>
<keyword evidence="9" id="KW-0067">ATP-binding</keyword>
<comment type="function">
    <text evidence="15">Part of the ABC transporter complex GsiABCD involved in glutathione import. Responsible for energy coupling to the transport system.</text>
</comment>
<dbReference type="Gene3D" id="3.40.50.300">
    <property type="entry name" value="P-loop containing nucleotide triphosphate hydrolases"/>
    <property type="match status" value="2"/>
</dbReference>
<comment type="similarity">
    <text evidence="16">Belongs to the ABC transporter superfamily. Glutathione importer (TC 3.A.1.5.11) family.</text>
</comment>
<dbReference type="GO" id="GO:0005524">
    <property type="term" value="F:ATP binding"/>
    <property type="evidence" value="ECO:0007669"/>
    <property type="project" value="UniProtKB-KW"/>
</dbReference>
<evidence type="ECO:0000256" key="18">
    <source>
        <dbReference type="ARBA" id="ARBA00041187"/>
    </source>
</evidence>
<organism evidence="21 22">
    <name type="scientific">Brucella endophytica</name>
    <dbReference type="NCBI Taxonomy" id="1963359"/>
    <lineage>
        <taxon>Bacteria</taxon>
        <taxon>Pseudomonadati</taxon>
        <taxon>Pseudomonadota</taxon>
        <taxon>Alphaproteobacteria</taxon>
        <taxon>Hyphomicrobiales</taxon>
        <taxon>Brucellaceae</taxon>
        <taxon>Brucella/Ochrobactrum group</taxon>
        <taxon>Brucella</taxon>
    </lineage>
</organism>
<evidence type="ECO:0000313" key="22">
    <source>
        <dbReference type="Proteomes" id="UP000646478"/>
    </source>
</evidence>
<dbReference type="RefSeq" id="WP_188825521.1">
    <property type="nucleotide sequence ID" value="NZ_BMHH01000017.1"/>
</dbReference>
<evidence type="ECO:0000256" key="10">
    <source>
        <dbReference type="ARBA" id="ARBA00022856"/>
    </source>
</evidence>
<comment type="function">
    <text evidence="14">Probably part of an ABC transporter complex that could be involved in peptide import. Probably responsible for energy coupling to the transport system.</text>
</comment>
<evidence type="ECO:0000256" key="14">
    <source>
        <dbReference type="ARBA" id="ARBA00025070"/>
    </source>
</evidence>
<dbReference type="NCBIfam" id="NF008453">
    <property type="entry name" value="PRK11308.1"/>
    <property type="match status" value="2"/>
</dbReference>
<dbReference type="EMBL" id="BMHH01000017">
    <property type="protein sequence ID" value="GGB04222.1"/>
    <property type="molecule type" value="Genomic_DNA"/>
</dbReference>
<comment type="caution">
    <text evidence="21">The sequence shown here is derived from an EMBL/GenBank/DDBJ whole genome shotgun (WGS) entry which is preliminary data.</text>
</comment>
<sequence length="606" mass="67259">MTKPILSISDLNTAFRVGGEWRNVLRDISFDIGQKETVAVVGESGSGKSVTAMSIMRLLSANARTSGRIEFEGRDLLSLSHEEMQKIRGNRIGMIFQEPMTSLNPVLKIGDQITEVLMQHRGMTHRQAEAEAVRLLEKVRIPSAKARLGEYPMNFSGGMRQRVVIAIALACDPKLLIADEPTTALDVTIQAQILELIKSLQEEEGMSVLFITHDMGVVAEISDRTVVMFRGDIVETGTTAEVFKDAKHPYTRALLSAVPQLGSMTGIDRPLRFPLVDMQTGEVQPVKLTADTVRRDAEPALKVKNLVTRFPVRKGILRKTVGRIHAVEDISFELKAGETLSLVGESGCGKSTTGRSIIRLTEMTSGEVTIDGKDVIHAGKSQLAGIRREAQMIFQDPFESLNPRMRIGTAIAEPIIAHRLATPHEAQKRVGDLLEQVGLAASMADRFPHEFSGGQKQRVCIARALALNPKLIVADEAVSALDVSIKAQVINLMLDLQEKYDLGYLFISHDMAVVERISHRVAVMYLGEIVEIGPRRAVFENPQHEYTRKLMAAVPIADPSRRQIRRFSNDEIRSPYHPADYIAPKRHYREVADGHFVQVIEQEQPH</sequence>
<proteinExistence type="inferred from homology"/>
<dbReference type="AlphaFoldDB" id="A0A916SKA6"/>
<dbReference type="GO" id="GO:0005886">
    <property type="term" value="C:plasma membrane"/>
    <property type="evidence" value="ECO:0007669"/>
    <property type="project" value="UniProtKB-SubCell"/>
</dbReference>
<dbReference type="EC" id="7.4.2.10" evidence="17"/>
<dbReference type="InterPro" id="IPR050319">
    <property type="entry name" value="ABC_transp_ATP-bind"/>
</dbReference>
<dbReference type="InterPro" id="IPR003439">
    <property type="entry name" value="ABC_transporter-like_ATP-bd"/>
</dbReference>
<keyword evidence="4" id="KW-1003">Cell membrane</keyword>
<evidence type="ECO:0000256" key="12">
    <source>
        <dbReference type="ARBA" id="ARBA00022967"/>
    </source>
</evidence>
<dbReference type="GO" id="GO:0015833">
    <property type="term" value="P:peptide transport"/>
    <property type="evidence" value="ECO:0007669"/>
    <property type="project" value="UniProtKB-KW"/>
</dbReference>
<dbReference type="SUPFAM" id="SSF52540">
    <property type="entry name" value="P-loop containing nucleoside triphosphate hydrolases"/>
    <property type="match status" value="2"/>
</dbReference>
<comment type="subcellular location">
    <subcellularLocation>
        <location evidence="1">Cell inner membrane</location>
        <topology evidence="1">Peripheral membrane protein</topology>
    </subcellularLocation>
</comment>
<keyword evidence="8" id="KW-0378">Hydrolase</keyword>